<evidence type="ECO:0000313" key="2">
    <source>
        <dbReference type="EMBL" id="NCN64551.1"/>
    </source>
</evidence>
<proteinExistence type="predicted"/>
<dbReference type="InterPro" id="IPR036551">
    <property type="entry name" value="Flavin_trans-like"/>
</dbReference>
<dbReference type="Proteomes" id="UP000738826">
    <property type="component" value="Unassembled WGS sequence"/>
</dbReference>
<dbReference type="AlphaFoldDB" id="A0A8J7YRN8"/>
<dbReference type="InterPro" id="IPR003382">
    <property type="entry name" value="Flavoprotein"/>
</dbReference>
<evidence type="ECO:0000259" key="1">
    <source>
        <dbReference type="Pfam" id="PF02441"/>
    </source>
</evidence>
<evidence type="ECO:0000313" key="4">
    <source>
        <dbReference type="Proteomes" id="UP000768163"/>
    </source>
</evidence>
<dbReference type="GO" id="GO:0003824">
    <property type="term" value="F:catalytic activity"/>
    <property type="evidence" value="ECO:0007669"/>
    <property type="project" value="InterPro"/>
</dbReference>
<dbReference type="EMBL" id="JAACQH010000078">
    <property type="protein sequence ID" value="NCS91538.1"/>
    <property type="molecule type" value="Genomic_DNA"/>
</dbReference>
<dbReference type="SUPFAM" id="SSF52507">
    <property type="entry name" value="Homo-oligomeric flavin-containing Cys decarboxylases, HFCD"/>
    <property type="match status" value="1"/>
</dbReference>
<dbReference type="Pfam" id="PF02441">
    <property type="entry name" value="Flavoprotein"/>
    <property type="match status" value="1"/>
</dbReference>
<dbReference type="EMBL" id="JAACVF010000012">
    <property type="protein sequence ID" value="NCN64551.1"/>
    <property type="molecule type" value="Genomic_DNA"/>
</dbReference>
<comment type="caution">
    <text evidence="2">The sequence shown here is derived from an EMBL/GenBank/DDBJ whole genome shotgun (WGS) entry which is preliminary data.</text>
</comment>
<accession>A0A8J7YRN8</accession>
<dbReference type="Proteomes" id="UP000768163">
    <property type="component" value="Unassembled WGS sequence"/>
</dbReference>
<gene>
    <name evidence="3" type="ORF">GW779_03900</name>
    <name evidence="2" type="ORF">GW910_00510</name>
</gene>
<dbReference type="Gene3D" id="3.40.50.1950">
    <property type="entry name" value="Flavin prenyltransferase-like"/>
    <property type="match status" value="1"/>
</dbReference>
<sequence length="172" mass="18917">MKILWCITGAGQFLKECAEILDGNDDVKTVAISEAGEDVLKMYGIKLNTEHKILEKEQGKAFPFCGKVCKGDYDLIIAAPVTSNTVAKLAYGISDSLITVIITQAIKSAIPVCLLPTDISEGYSITPKGRKIYVKIREIDEENIERVAKQGVKILKNLTEIMEILDTKALRT</sequence>
<reference evidence="2" key="1">
    <citation type="submission" date="2019-11" db="EMBL/GenBank/DDBJ databases">
        <title>Lipid analysis of CO2-rich subsurface aquifers suggests an autotrophy-based deep biosphere with lysolipids enriched in CPR bacteria.</title>
        <authorList>
            <person name="Probst A.J."/>
            <person name="Elling F.J."/>
            <person name="Castelle C.J."/>
            <person name="Zhu Q."/>
            <person name="Elvert M."/>
            <person name="Birarda G."/>
            <person name="Holman H.-Y."/>
            <person name="Lane K.R."/>
            <person name="Ladd B."/>
            <person name="Ryan M.C."/>
            <person name="Woyke T."/>
            <person name="Hinrichs K.-U."/>
            <person name="Banfield J.F."/>
        </authorList>
    </citation>
    <scope>NUCLEOTIDE SEQUENCE</scope>
    <source>
        <strain evidence="2">CG_2015-01_33_1645</strain>
        <strain evidence="3">CG_2015-04_33_537</strain>
    </source>
</reference>
<feature type="domain" description="Flavoprotein" evidence="1">
    <location>
        <begin position="1"/>
        <end position="119"/>
    </location>
</feature>
<organism evidence="2 4">
    <name type="scientific">Candidatus Altarchaeum hamiconexum</name>
    <dbReference type="NCBI Taxonomy" id="1803513"/>
    <lineage>
        <taxon>Archaea</taxon>
        <taxon>Candidatus Altarchaeota</taxon>
        <taxon>Candidatus Altiarchaeia</taxon>
        <taxon>Candidatus Altarchaeales</taxon>
        <taxon>Candidatus Altarchaeaceae</taxon>
        <taxon>Candidatus Altarchaeum</taxon>
    </lineage>
</organism>
<evidence type="ECO:0000313" key="3">
    <source>
        <dbReference type="EMBL" id="NCS91538.1"/>
    </source>
</evidence>
<protein>
    <submittedName>
        <fullName evidence="2">Flavoprotein</fullName>
    </submittedName>
</protein>
<name>A0A8J7YRN8_9ARCH</name>